<dbReference type="EMBL" id="CAJJDM010000103">
    <property type="protein sequence ID" value="CAD8096177.1"/>
    <property type="molecule type" value="Genomic_DNA"/>
</dbReference>
<evidence type="ECO:0000313" key="1">
    <source>
        <dbReference type="EMBL" id="CAD8096177.1"/>
    </source>
</evidence>
<dbReference type="AlphaFoldDB" id="A0A8S1NSE5"/>
<dbReference type="Proteomes" id="UP000688137">
    <property type="component" value="Unassembled WGS sequence"/>
</dbReference>
<comment type="caution">
    <text evidence="1">The sequence shown here is derived from an EMBL/GenBank/DDBJ whole genome shotgun (WGS) entry which is preliminary data.</text>
</comment>
<proteinExistence type="predicted"/>
<evidence type="ECO:0000313" key="2">
    <source>
        <dbReference type="Proteomes" id="UP000688137"/>
    </source>
</evidence>
<organism evidence="1 2">
    <name type="scientific">Paramecium primaurelia</name>
    <dbReference type="NCBI Taxonomy" id="5886"/>
    <lineage>
        <taxon>Eukaryota</taxon>
        <taxon>Sar</taxon>
        <taxon>Alveolata</taxon>
        <taxon>Ciliophora</taxon>
        <taxon>Intramacronucleata</taxon>
        <taxon>Oligohymenophorea</taxon>
        <taxon>Peniculida</taxon>
        <taxon>Parameciidae</taxon>
        <taxon>Paramecium</taxon>
    </lineage>
</organism>
<protein>
    <submittedName>
        <fullName evidence="1">Uncharacterized protein</fullName>
    </submittedName>
</protein>
<accession>A0A8S1NSE5</accession>
<reference evidence="1" key="1">
    <citation type="submission" date="2021-01" db="EMBL/GenBank/DDBJ databases">
        <authorList>
            <consortium name="Genoscope - CEA"/>
            <person name="William W."/>
        </authorList>
    </citation>
    <scope>NUCLEOTIDE SEQUENCE</scope>
</reference>
<gene>
    <name evidence="1" type="ORF">PPRIM_AZ9-3.1.T1000141</name>
</gene>
<sequence length="45" mass="5552">MIQQNLMGIYFSINLMMDQFQMIRKGDLIFYNRQQEIFIIAQNEY</sequence>
<name>A0A8S1NSE5_PARPR</name>
<keyword evidence="2" id="KW-1185">Reference proteome</keyword>